<accession>A0ABR8NFU8</accession>
<reference evidence="2 3" key="1">
    <citation type="submission" date="2020-09" db="EMBL/GenBank/DDBJ databases">
        <title>novel species in genus Nocardioides.</title>
        <authorList>
            <person name="Zhang G."/>
        </authorList>
    </citation>
    <scope>NUCLEOTIDE SEQUENCE [LARGE SCALE GENOMIC DNA]</scope>
    <source>
        <strain evidence="2 3">KCTC 39551</strain>
    </source>
</reference>
<comment type="caution">
    <text evidence="2">The sequence shown here is derived from an EMBL/GenBank/DDBJ whole genome shotgun (WGS) entry which is preliminary data.</text>
</comment>
<keyword evidence="1" id="KW-0812">Transmembrane</keyword>
<dbReference type="InterPro" id="IPR007047">
    <property type="entry name" value="Flp_Fap"/>
</dbReference>
<protein>
    <submittedName>
        <fullName evidence="2">Flp family type IVb pilin</fullName>
    </submittedName>
</protein>
<dbReference type="RefSeq" id="WP_191196841.1">
    <property type="nucleotide sequence ID" value="NZ_JACXYZ010000004.1"/>
</dbReference>
<evidence type="ECO:0000256" key="1">
    <source>
        <dbReference type="SAM" id="Phobius"/>
    </source>
</evidence>
<keyword evidence="1" id="KW-0472">Membrane</keyword>
<proteinExistence type="predicted"/>
<keyword evidence="3" id="KW-1185">Reference proteome</keyword>
<sequence length="54" mass="6038">MTRNDQRRDERGATAVEYGLMLGMIGVAIIITVGFFGQEVLSLFQEIPPRLGRN</sequence>
<evidence type="ECO:0000313" key="2">
    <source>
        <dbReference type="EMBL" id="MBD3926988.1"/>
    </source>
</evidence>
<organism evidence="2 3">
    <name type="scientific">Nocardioides cavernae</name>
    <dbReference type="NCBI Taxonomy" id="1921566"/>
    <lineage>
        <taxon>Bacteria</taxon>
        <taxon>Bacillati</taxon>
        <taxon>Actinomycetota</taxon>
        <taxon>Actinomycetes</taxon>
        <taxon>Propionibacteriales</taxon>
        <taxon>Nocardioidaceae</taxon>
        <taxon>Nocardioides</taxon>
    </lineage>
</organism>
<gene>
    <name evidence="2" type="ORF">IEZ26_20375</name>
</gene>
<dbReference type="EMBL" id="JACXYZ010000004">
    <property type="protein sequence ID" value="MBD3926988.1"/>
    <property type="molecule type" value="Genomic_DNA"/>
</dbReference>
<dbReference type="Pfam" id="PF04964">
    <property type="entry name" value="Flp_Fap"/>
    <property type="match status" value="1"/>
</dbReference>
<feature type="transmembrane region" description="Helical" evidence="1">
    <location>
        <begin position="20"/>
        <end position="44"/>
    </location>
</feature>
<name>A0ABR8NFU8_9ACTN</name>
<evidence type="ECO:0000313" key="3">
    <source>
        <dbReference type="Proteomes" id="UP000618818"/>
    </source>
</evidence>
<dbReference type="Proteomes" id="UP000618818">
    <property type="component" value="Unassembled WGS sequence"/>
</dbReference>
<keyword evidence="1" id="KW-1133">Transmembrane helix</keyword>